<dbReference type="EMBL" id="FXAN01000050">
    <property type="protein sequence ID" value="SMG00195.1"/>
    <property type="molecule type" value="Genomic_DNA"/>
</dbReference>
<gene>
    <name evidence="2" type="ORF">BSIN_0320</name>
    <name evidence="1" type="ORF">WS67_06640</name>
</gene>
<keyword evidence="3" id="KW-1185">Reference proteome</keyword>
<protein>
    <submittedName>
        <fullName evidence="1">Uncharacterized protein</fullName>
    </submittedName>
</protein>
<dbReference type="EMBL" id="LOWA01000018">
    <property type="protein sequence ID" value="KVE28428.1"/>
    <property type="molecule type" value="Genomic_DNA"/>
</dbReference>
<name>A0A103E518_9BURK</name>
<sequence>MNEEIARVMLSSAKDDGRVAWDRQHDRPGWLNGQILLGGRFTLDELRAIVALSAGGAAPVPYDPLG</sequence>
<dbReference type="AlphaFoldDB" id="A0A103E518"/>
<dbReference type="Proteomes" id="UP000198460">
    <property type="component" value="Unassembled WGS sequence"/>
</dbReference>
<evidence type="ECO:0000313" key="4">
    <source>
        <dbReference type="Proteomes" id="UP000198460"/>
    </source>
</evidence>
<evidence type="ECO:0000313" key="1">
    <source>
        <dbReference type="EMBL" id="KVE28428.1"/>
    </source>
</evidence>
<reference evidence="1 3" key="1">
    <citation type="submission" date="2015-11" db="EMBL/GenBank/DDBJ databases">
        <title>Expanding the genomic diversity of Burkholderia species for the development of highly accurate diagnostics.</title>
        <authorList>
            <person name="Sahl J."/>
            <person name="Keim P."/>
            <person name="Wagner D."/>
        </authorList>
    </citation>
    <scope>NUCLEOTIDE SEQUENCE [LARGE SCALE GENOMIC DNA]</scope>
    <source>
        <strain evidence="1 3">TSV85</strain>
    </source>
</reference>
<accession>A0A103E518</accession>
<dbReference type="Proteomes" id="UP000062788">
    <property type="component" value="Unassembled WGS sequence"/>
</dbReference>
<evidence type="ECO:0000313" key="2">
    <source>
        <dbReference type="EMBL" id="SMG00195.1"/>
    </source>
</evidence>
<evidence type="ECO:0000313" key="3">
    <source>
        <dbReference type="Proteomes" id="UP000062788"/>
    </source>
</evidence>
<organism evidence="1 3">
    <name type="scientific">Burkholderia singularis</name>
    <dbReference type="NCBI Taxonomy" id="1503053"/>
    <lineage>
        <taxon>Bacteria</taxon>
        <taxon>Pseudomonadati</taxon>
        <taxon>Pseudomonadota</taxon>
        <taxon>Betaproteobacteria</taxon>
        <taxon>Burkholderiales</taxon>
        <taxon>Burkholderiaceae</taxon>
        <taxon>Burkholderia</taxon>
        <taxon>pseudomallei group</taxon>
    </lineage>
</organism>
<reference evidence="2 4" key="2">
    <citation type="submission" date="2017-04" db="EMBL/GenBank/DDBJ databases">
        <authorList>
            <person name="Afonso C.L."/>
            <person name="Miller P.J."/>
            <person name="Scott M.A."/>
            <person name="Spackman E."/>
            <person name="Goraichik I."/>
            <person name="Dimitrov K.M."/>
            <person name="Suarez D.L."/>
            <person name="Swayne D.E."/>
        </authorList>
    </citation>
    <scope>NUCLEOTIDE SEQUENCE [LARGE SCALE GENOMIC DNA]</scope>
    <source>
        <strain evidence="2">LMG 28154</strain>
    </source>
</reference>
<proteinExistence type="predicted"/>